<gene>
    <name evidence="11" type="ORF">FAZ19_04405</name>
</gene>
<dbReference type="Pfam" id="PF02518">
    <property type="entry name" value="HATPase_c"/>
    <property type="match status" value="1"/>
</dbReference>
<dbReference type="SMART" id="SM00387">
    <property type="entry name" value="HATPase_c"/>
    <property type="match status" value="1"/>
</dbReference>
<dbReference type="EC" id="2.7.13.3" evidence="2"/>
<feature type="domain" description="Histidine kinase" evidence="10">
    <location>
        <begin position="449"/>
        <end position="630"/>
    </location>
</feature>
<dbReference type="Gene3D" id="1.20.5.1930">
    <property type="match status" value="1"/>
</dbReference>
<feature type="transmembrane region" description="Helical" evidence="9">
    <location>
        <begin position="225"/>
        <end position="248"/>
    </location>
</feature>
<dbReference type="Pfam" id="PF07730">
    <property type="entry name" value="HisKA_3"/>
    <property type="match status" value="1"/>
</dbReference>
<keyword evidence="6" id="KW-0418">Kinase</keyword>
<dbReference type="InterPro" id="IPR011622">
    <property type="entry name" value="7TMR_DISM_rcpt_extracell_dom2"/>
</dbReference>
<dbReference type="InterPro" id="IPR050482">
    <property type="entry name" value="Sensor_HK_TwoCompSys"/>
</dbReference>
<dbReference type="Proteomes" id="UP000309872">
    <property type="component" value="Unassembled WGS sequence"/>
</dbReference>
<keyword evidence="7" id="KW-0067">ATP-binding</keyword>
<keyword evidence="5" id="KW-0547">Nucleotide-binding</keyword>
<dbReference type="PROSITE" id="PS50109">
    <property type="entry name" value="HIS_KIN"/>
    <property type="match status" value="1"/>
</dbReference>
<protein>
    <recommendedName>
        <fullName evidence="2">histidine kinase</fullName>
        <ecNumber evidence="2">2.7.13.3</ecNumber>
    </recommendedName>
</protein>
<dbReference type="InterPro" id="IPR036890">
    <property type="entry name" value="HATPase_C_sf"/>
</dbReference>
<dbReference type="PANTHER" id="PTHR24421:SF10">
    <property type="entry name" value="NITRATE_NITRITE SENSOR PROTEIN NARQ"/>
    <property type="match status" value="1"/>
</dbReference>
<dbReference type="OrthoDB" id="9760839at2"/>
<dbReference type="Gene3D" id="2.60.40.2380">
    <property type="match status" value="1"/>
</dbReference>
<dbReference type="GO" id="GO:0000155">
    <property type="term" value="F:phosphorelay sensor kinase activity"/>
    <property type="evidence" value="ECO:0007669"/>
    <property type="project" value="InterPro"/>
</dbReference>
<keyword evidence="9" id="KW-0472">Membrane</keyword>
<evidence type="ECO:0000256" key="5">
    <source>
        <dbReference type="ARBA" id="ARBA00022741"/>
    </source>
</evidence>
<dbReference type="RefSeq" id="WP_136819368.1">
    <property type="nucleotide sequence ID" value="NZ_BMJX01000001.1"/>
</dbReference>
<dbReference type="InterPro" id="IPR005467">
    <property type="entry name" value="His_kinase_dom"/>
</dbReference>
<evidence type="ECO:0000256" key="1">
    <source>
        <dbReference type="ARBA" id="ARBA00000085"/>
    </source>
</evidence>
<dbReference type="GO" id="GO:0016020">
    <property type="term" value="C:membrane"/>
    <property type="evidence" value="ECO:0007669"/>
    <property type="project" value="InterPro"/>
</dbReference>
<keyword evidence="9" id="KW-1133">Transmembrane helix</keyword>
<proteinExistence type="predicted"/>
<dbReference type="EMBL" id="SUKA01000001">
    <property type="protein sequence ID" value="TJY68502.1"/>
    <property type="molecule type" value="Genomic_DNA"/>
</dbReference>
<evidence type="ECO:0000259" key="10">
    <source>
        <dbReference type="PROSITE" id="PS50109"/>
    </source>
</evidence>
<evidence type="ECO:0000256" key="7">
    <source>
        <dbReference type="ARBA" id="ARBA00022840"/>
    </source>
</evidence>
<dbReference type="SUPFAM" id="SSF55874">
    <property type="entry name" value="ATPase domain of HSP90 chaperone/DNA topoisomerase II/histidine kinase"/>
    <property type="match status" value="1"/>
</dbReference>
<evidence type="ECO:0000256" key="8">
    <source>
        <dbReference type="ARBA" id="ARBA00023012"/>
    </source>
</evidence>
<feature type="transmembrane region" description="Helical" evidence="9">
    <location>
        <begin position="357"/>
        <end position="374"/>
    </location>
</feature>
<keyword evidence="3" id="KW-0597">Phosphoprotein</keyword>
<organism evidence="11 12">
    <name type="scientific">Sphingobacterium alkalisoli</name>
    <dbReference type="NCBI Taxonomy" id="1874115"/>
    <lineage>
        <taxon>Bacteria</taxon>
        <taxon>Pseudomonadati</taxon>
        <taxon>Bacteroidota</taxon>
        <taxon>Sphingobacteriia</taxon>
        <taxon>Sphingobacteriales</taxon>
        <taxon>Sphingobacteriaceae</taxon>
        <taxon>Sphingobacterium</taxon>
    </lineage>
</organism>
<keyword evidence="8" id="KW-0902">Two-component regulatory system</keyword>
<sequence>MQLLVVPRVILLVFLSLSTVQSVYSGEEIVYRDTFEVSGANTTHLSRYVSYWLDSSKTADVTKVDKAYQRDLFMHWPLNANLNVGLNPYPLWLHLHVKHTALQKTTYWWSFYNQADTVLVYQKEENGNYVCTDTLSYMLPMARRKTHVRFQAIPLSLDSSENRTILVKVINLRTPQSFVTDFTSPRDNLLWEQKFYWSVGVFAGCFLFALVGSLIAAVVARERILWIYALYVLTVVFLLFSQELLITILPDWMFFLSIRIHPLLVVLVGLSLYGTVVCYVLDVKTRYPRLYRALRRINLSVLGYGLLTTVGYLVFYTYLTVQSKLYVYAFYIHVNLVLVMLGITLGVIVFVGLKGKYIILHIVIGCLVIYFNPASYYLNYEGLINYYQITYPNYFYWILCLEFIVFGGIISWRYRKTRKQNHVLFQEKVQQDKKAYLRELQIQEDERLQIARDLHDDLGATLSAIKLVTTNSYPDDKHLTAMVVKANTDLRHFFSKLTEMNLKEKGFFSSLDERVEELNASGDTVISFISVGDEELIPESIPLPLFRIISELLSNILKHAKASEAIVQLIVETDHIQLLTEDNGIGYDTHSAENKGMGLRNIQDRVARLDGKIHVSSNTSGTTSIIIIPL</sequence>
<evidence type="ECO:0000313" key="11">
    <source>
        <dbReference type="EMBL" id="TJY68502.1"/>
    </source>
</evidence>
<dbReference type="GO" id="GO:0046983">
    <property type="term" value="F:protein dimerization activity"/>
    <property type="evidence" value="ECO:0007669"/>
    <property type="project" value="InterPro"/>
</dbReference>
<accession>A0A4U0HCZ8</accession>
<dbReference type="GO" id="GO:0005524">
    <property type="term" value="F:ATP binding"/>
    <property type="evidence" value="ECO:0007669"/>
    <property type="project" value="UniProtKB-KW"/>
</dbReference>
<reference evidence="11 12" key="1">
    <citation type="submission" date="2019-04" db="EMBL/GenBank/DDBJ databases">
        <title>Sphingobacterium olei sp. nov., isolated from oil-contaminated soil.</title>
        <authorList>
            <person name="Liu B."/>
        </authorList>
    </citation>
    <scope>NUCLEOTIDE SEQUENCE [LARGE SCALE GENOMIC DNA]</scope>
    <source>
        <strain evidence="11 12">Y3L14</strain>
    </source>
</reference>
<feature type="transmembrane region" description="Helical" evidence="9">
    <location>
        <begin position="394"/>
        <end position="412"/>
    </location>
</feature>
<feature type="transmembrane region" description="Helical" evidence="9">
    <location>
        <begin position="195"/>
        <end position="218"/>
    </location>
</feature>
<feature type="transmembrane region" description="Helical" evidence="9">
    <location>
        <begin position="260"/>
        <end position="281"/>
    </location>
</feature>
<evidence type="ECO:0000256" key="6">
    <source>
        <dbReference type="ARBA" id="ARBA00022777"/>
    </source>
</evidence>
<comment type="catalytic activity">
    <reaction evidence="1">
        <text>ATP + protein L-histidine = ADP + protein N-phospho-L-histidine.</text>
        <dbReference type="EC" id="2.7.13.3"/>
    </reaction>
</comment>
<evidence type="ECO:0000256" key="3">
    <source>
        <dbReference type="ARBA" id="ARBA00022553"/>
    </source>
</evidence>
<keyword evidence="12" id="KW-1185">Reference proteome</keyword>
<name>A0A4U0HCZ8_9SPHI</name>
<evidence type="ECO:0000313" key="12">
    <source>
        <dbReference type="Proteomes" id="UP000309872"/>
    </source>
</evidence>
<feature type="transmembrane region" description="Helical" evidence="9">
    <location>
        <begin position="325"/>
        <end position="350"/>
    </location>
</feature>
<keyword evidence="9" id="KW-0812">Transmembrane</keyword>
<dbReference type="AlphaFoldDB" id="A0A4U0HCZ8"/>
<evidence type="ECO:0000256" key="2">
    <source>
        <dbReference type="ARBA" id="ARBA00012438"/>
    </source>
</evidence>
<dbReference type="InterPro" id="IPR011712">
    <property type="entry name" value="Sig_transdc_His_kin_sub3_dim/P"/>
</dbReference>
<dbReference type="InterPro" id="IPR003594">
    <property type="entry name" value="HATPase_dom"/>
</dbReference>
<evidence type="ECO:0000256" key="9">
    <source>
        <dbReference type="SAM" id="Phobius"/>
    </source>
</evidence>
<dbReference type="Pfam" id="PF07696">
    <property type="entry name" value="7TMR-DISMED2"/>
    <property type="match status" value="1"/>
</dbReference>
<feature type="transmembrane region" description="Helical" evidence="9">
    <location>
        <begin position="301"/>
        <end position="319"/>
    </location>
</feature>
<evidence type="ECO:0000256" key="4">
    <source>
        <dbReference type="ARBA" id="ARBA00022679"/>
    </source>
</evidence>
<dbReference type="Gene3D" id="3.30.565.10">
    <property type="entry name" value="Histidine kinase-like ATPase, C-terminal domain"/>
    <property type="match status" value="1"/>
</dbReference>
<keyword evidence="4" id="KW-0808">Transferase</keyword>
<dbReference type="CDD" id="cd16917">
    <property type="entry name" value="HATPase_UhpB-NarQ-NarX-like"/>
    <property type="match status" value="1"/>
</dbReference>
<comment type="caution">
    <text evidence="11">The sequence shown here is derived from an EMBL/GenBank/DDBJ whole genome shotgun (WGS) entry which is preliminary data.</text>
</comment>
<dbReference type="PANTHER" id="PTHR24421">
    <property type="entry name" value="NITRATE/NITRITE SENSOR PROTEIN NARX-RELATED"/>
    <property type="match status" value="1"/>
</dbReference>